<dbReference type="PANTHER" id="PTHR38248:SF2">
    <property type="entry name" value="FUNK1 11"/>
    <property type="match status" value="1"/>
</dbReference>
<feature type="compositionally biased region" description="Basic residues" evidence="1">
    <location>
        <begin position="474"/>
        <end position="485"/>
    </location>
</feature>
<accession>A0A194VXQ4</accession>
<keyword evidence="4" id="KW-1185">Reference proteome</keyword>
<feature type="compositionally biased region" description="Polar residues" evidence="1">
    <location>
        <begin position="407"/>
        <end position="427"/>
    </location>
</feature>
<evidence type="ECO:0000259" key="2">
    <source>
        <dbReference type="PROSITE" id="PS50011"/>
    </source>
</evidence>
<dbReference type="InterPro" id="IPR040976">
    <property type="entry name" value="Pkinase_fungal"/>
</dbReference>
<feature type="region of interest" description="Disordered" evidence="1">
    <location>
        <begin position="400"/>
        <end position="516"/>
    </location>
</feature>
<feature type="domain" description="Protein kinase" evidence="2">
    <location>
        <begin position="427"/>
        <end position="741"/>
    </location>
</feature>
<dbReference type="InterPro" id="IPR027417">
    <property type="entry name" value="P-loop_NTPase"/>
</dbReference>
<dbReference type="EMBL" id="CM003101">
    <property type="protein sequence ID" value="KUI68648.1"/>
    <property type="molecule type" value="Genomic_DNA"/>
</dbReference>
<dbReference type="SUPFAM" id="SSF52540">
    <property type="entry name" value="P-loop containing nucleoside triphosphate hydrolases"/>
    <property type="match status" value="1"/>
</dbReference>
<dbReference type="PANTHER" id="PTHR38248">
    <property type="entry name" value="FUNK1 6"/>
    <property type="match status" value="1"/>
</dbReference>
<dbReference type="AlphaFoldDB" id="A0A194VXQ4"/>
<dbReference type="InterPro" id="IPR011009">
    <property type="entry name" value="Kinase-like_dom_sf"/>
</dbReference>
<dbReference type="SUPFAM" id="SSF56112">
    <property type="entry name" value="Protein kinase-like (PK-like)"/>
    <property type="match status" value="1"/>
</dbReference>
<dbReference type="Proteomes" id="UP000078559">
    <property type="component" value="Chromosome 4"/>
</dbReference>
<evidence type="ECO:0000256" key="1">
    <source>
        <dbReference type="SAM" id="MobiDB-lite"/>
    </source>
</evidence>
<organism evidence="3 4">
    <name type="scientific">Cytospora mali</name>
    <name type="common">Apple Valsa canker fungus</name>
    <name type="synonym">Valsa mali</name>
    <dbReference type="NCBI Taxonomy" id="578113"/>
    <lineage>
        <taxon>Eukaryota</taxon>
        <taxon>Fungi</taxon>
        <taxon>Dikarya</taxon>
        <taxon>Ascomycota</taxon>
        <taxon>Pezizomycotina</taxon>
        <taxon>Sordariomycetes</taxon>
        <taxon>Sordariomycetidae</taxon>
        <taxon>Diaporthales</taxon>
        <taxon>Cytosporaceae</taxon>
        <taxon>Cytospora</taxon>
    </lineage>
</organism>
<sequence>MTTILSDFNLVRVKPLLATVLERQSDQELWDQVYKVVAELSSGPKTPPHIPFSQTLDTPIKSTSSSQRGSEQTHDDLDLRILQEINGCVYRDTEGFYEKHFEGKEWSAESDKIAERADPQIIEGRWTSYPEPPVQDAFLAWFDNFQSKYLQGGRSTFYSSPNRPLAGSACKRKPDIFLVSPSAPKNDGRYSWADVLVIGELKQSVIRGKSKEELVFFCGNAREVFASQPTRRFLHGFFIRGSLMELWLFDRSGLYSCKTFDIHQDPRRFIKIMAGYSQMSDQELGINTYIKKDGMGKYITCKEAEEEEERLYLEEKPIAYQRAIISRGTTCFRAKRQGSDRWEYVVKFAWRSDKRRAEGELLKLAKERNVWGVAKLFSHQDLDSVADIRQGLQFGKPQAFRSGDLDSISNSHSKTQTGLATPTTSSGQKRKDYGEGSPAPPAKKSKSGEGYPAPPAPPAKKSKSGEGSPAPPAKKYKSGSRKRSTAKSPLSRQVNSKDTDADAGADAGKDTLNTNSLITPEVQNGSFENRIFSCLIISPPGRAVHRFTSTTELLQAYRDFVKAHRSLYYDGEILHRDISENNIIIIDTEVDSDPRGMLIDLDLAKELKGGPSGARHRTGTMEFMAIEVLLGRPHTYRHDLESFFYVFLWVIIEHQLNGTVLPWGSQLRDWYSGSYNQVANMKRGHMDKQGFESILAEFPDGLKDCIQIWLGLVTELCVAAVAVVLVGITVGVRNSPTAEFLGVSLLSIVSFTANLGDLGPFVTPGTIRENIDPLNTLSDDELVGVLKDVCLWDALEGGAGGGVNGRLQADAKKTTFSTGQLQLLSLARTMAQWGKIIAVDEVASNLDTETDGLIREIIQTKQAITTPLLQ</sequence>
<reference evidence="3" key="1">
    <citation type="submission" date="2014-12" db="EMBL/GenBank/DDBJ databases">
        <title>Genome Sequence of Valsa Canker Pathogens Uncovers a Specific Adaption of Colonization on Woody Bark.</title>
        <authorList>
            <person name="Yin Z."/>
            <person name="Liu H."/>
            <person name="Gao X."/>
            <person name="Li Z."/>
            <person name="Song N."/>
            <person name="Ke X."/>
            <person name="Dai Q."/>
            <person name="Wu Y."/>
            <person name="Sun Y."/>
            <person name="Xu J.-R."/>
            <person name="Kang Z.K."/>
            <person name="Wang L."/>
            <person name="Huang L."/>
        </authorList>
    </citation>
    <scope>NUCLEOTIDE SEQUENCE [LARGE SCALE GENOMIC DNA]</scope>
    <source>
        <strain evidence="3">03-8</strain>
    </source>
</reference>
<gene>
    <name evidence="3" type="ORF">VM1G_03803</name>
</gene>
<dbReference type="OrthoDB" id="5584477at2759"/>
<evidence type="ECO:0000313" key="4">
    <source>
        <dbReference type="Proteomes" id="UP000078559"/>
    </source>
</evidence>
<dbReference type="PROSITE" id="PS50011">
    <property type="entry name" value="PROTEIN_KINASE_DOM"/>
    <property type="match status" value="1"/>
</dbReference>
<feature type="region of interest" description="Disordered" evidence="1">
    <location>
        <begin position="42"/>
        <end position="75"/>
    </location>
</feature>
<dbReference type="Gene3D" id="1.10.510.10">
    <property type="entry name" value="Transferase(Phosphotransferase) domain 1"/>
    <property type="match status" value="1"/>
</dbReference>
<name>A0A194VXQ4_CYTMA</name>
<feature type="compositionally biased region" description="Polar residues" evidence="1">
    <location>
        <begin position="52"/>
        <end position="70"/>
    </location>
</feature>
<dbReference type="GO" id="GO:0004672">
    <property type="term" value="F:protein kinase activity"/>
    <property type="evidence" value="ECO:0007669"/>
    <property type="project" value="InterPro"/>
</dbReference>
<proteinExistence type="predicted"/>
<dbReference type="InterPro" id="IPR000719">
    <property type="entry name" value="Prot_kinase_dom"/>
</dbReference>
<protein>
    <recommendedName>
        <fullName evidence="2">Protein kinase domain-containing protein</fullName>
    </recommendedName>
</protein>
<dbReference type="GO" id="GO:0005524">
    <property type="term" value="F:ATP binding"/>
    <property type="evidence" value="ECO:0007669"/>
    <property type="project" value="InterPro"/>
</dbReference>
<evidence type="ECO:0000313" key="3">
    <source>
        <dbReference type="EMBL" id="KUI68648.1"/>
    </source>
</evidence>
<dbReference type="Gene3D" id="3.40.50.300">
    <property type="entry name" value="P-loop containing nucleotide triphosphate hydrolases"/>
    <property type="match status" value="1"/>
</dbReference>
<dbReference type="Pfam" id="PF17667">
    <property type="entry name" value="Pkinase_fungal"/>
    <property type="match status" value="1"/>
</dbReference>